<evidence type="ECO:0000259" key="2">
    <source>
        <dbReference type="PROSITE" id="PS51186"/>
    </source>
</evidence>
<protein>
    <submittedName>
        <fullName evidence="4">Peptidyl-dipeptidase Dcp</fullName>
        <ecNumber evidence="4">3.4.15.5</ecNumber>
    </submittedName>
</protein>
<accession>A0A7W6P4M6</accession>
<dbReference type="CDD" id="cd04301">
    <property type="entry name" value="NAT_SF"/>
    <property type="match status" value="1"/>
</dbReference>
<dbReference type="RefSeq" id="WP_221235879.1">
    <property type="nucleotide sequence ID" value="NZ_BMHZ01000002.1"/>
</dbReference>
<sequence>MHEFCENYDPEKDRVWVCEHRKKIIGFILLMHRENNSSQLRYFYIDAEYRGVGLGKKLMHLYMDFFKEKNYQSSYLWTFQGLDAAISLYTRYGFKLTEEKLSEAFGKLVNEQRYDLWIGDEG</sequence>
<gene>
    <name evidence="3" type="ORF">GCM10007422_22350</name>
    <name evidence="4" type="ORF">GGQ60_001097</name>
</gene>
<dbReference type="GO" id="GO:0008241">
    <property type="term" value="F:peptidyl-dipeptidase activity"/>
    <property type="evidence" value="ECO:0007669"/>
    <property type="project" value="UniProtKB-EC"/>
</dbReference>
<dbReference type="EMBL" id="JACIEF010000001">
    <property type="protein sequence ID" value="MBB4107137.1"/>
    <property type="molecule type" value="Genomic_DNA"/>
</dbReference>
<reference evidence="3" key="1">
    <citation type="journal article" date="2014" name="Int. J. Syst. Evol. Microbiol.">
        <title>Complete genome of a new Firmicutes species belonging to the dominant human colonic microbiota ('Ruminococcus bicirculans') reveals two chromosomes and a selective capacity to utilize plant glucans.</title>
        <authorList>
            <consortium name="NISC Comparative Sequencing Program"/>
            <person name="Wegmann U."/>
            <person name="Louis P."/>
            <person name="Goesmann A."/>
            <person name="Henrissat B."/>
            <person name="Duncan S.H."/>
            <person name="Flint H.J."/>
        </authorList>
    </citation>
    <scope>NUCLEOTIDE SEQUENCE</scope>
    <source>
        <strain evidence="3">CGMCC 1.15287</strain>
    </source>
</reference>
<dbReference type="EMBL" id="BMHZ01000002">
    <property type="protein sequence ID" value="GGH05955.1"/>
    <property type="molecule type" value="Genomic_DNA"/>
</dbReference>
<dbReference type="AlphaFoldDB" id="A0A7W6P4M6"/>
<dbReference type="InterPro" id="IPR016181">
    <property type="entry name" value="Acyl_CoA_acyltransferase"/>
</dbReference>
<feature type="domain" description="N-acetyltransferase" evidence="2">
    <location>
        <begin position="1"/>
        <end position="115"/>
    </location>
</feature>
<keyword evidence="6" id="KW-1185">Reference proteome</keyword>
<dbReference type="SUPFAM" id="SSF55729">
    <property type="entry name" value="Acyl-CoA N-acyltransferases (Nat)"/>
    <property type="match status" value="1"/>
</dbReference>
<dbReference type="Pfam" id="PF00583">
    <property type="entry name" value="Acetyltransf_1"/>
    <property type="match status" value="1"/>
</dbReference>
<keyword evidence="4" id="KW-0378">Hydrolase</keyword>
<evidence type="ECO:0000313" key="5">
    <source>
        <dbReference type="Proteomes" id="UP000532273"/>
    </source>
</evidence>
<dbReference type="InterPro" id="IPR050769">
    <property type="entry name" value="NAT_camello-type"/>
</dbReference>
<dbReference type="Proteomes" id="UP000532273">
    <property type="component" value="Unassembled WGS sequence"/>
</dbReference>
<comment type="caution">
    <text evidence="4">The sequence shown here is derived from an EMBL/GenBank/DDBJ whole genome shotgun (WGS) entry which is preliminary data.</text>
</comment>
<evidence type="ECO:0000313" key="6">
    <source>
        <dbReference type="Proteomes" id="UP000642938"/>
    </source>
</evidence>
<keyword evidence="4" id="KW-0121">Carboxypeptidase</keyword>
<dbReference type="PROSITE" id="PS51186">
    <property type="entry name" value="GNAT"/>
    <property type="match status" value="1"/>
</dbReference>
<reference evidence="4 5" key="3">
    <citation type="submission" date="2020-08" db="EMBL/GenBank/DDBJ databases">
        <title>Genomic Encyclopedia of Type Strains, Phase IV (KMG-IV): sequencing the most valuable type-strain genomes for metagenomic binning, comparative biology and taxonomic classification.</title>
        <authorList>
            <person name="Goeker M."/>
        </authorList>
    </citation>
    <scope>NUCLEOTIDE SEQUENCE [LARGE SCALE GENOMIC DNA]</scope>
    <source>
        <strain evidence="4 5">DSM 100774</strain>
    </source>
</reference>
<dbReference type="Gene3D" id="3.40.630.30">
    <property type="match status" value="1"/>
</dbReference>
<reference evidence="6" key="2">
    <citation type="journal article" date="2019" name="Int. J. Syst. Evol. Microbiol.">
        <title>The Global Catalogue of Microorganisms (GCM) 10K type strain sequencing project: providing services to taxonomists for standard genome sequencing and annotation.</title>
        <authorList>
            <consortium name="The Broad Institute Genomics Platform"/>
            <consortium name="The Broad Institute Genome Sequencing Center for Infectious Disease"/>
            <person name="Wu L."/>
            <person name="Ma J."/>
        </authorList>
    </citation>
    <scope>NUCLEOTIDE SEQUENCE [LARGE SCALE GENOMIC DNA]</scope>
    <source>
        <strain evidence="6">CGMCC 1.15287</strain>
    </source>
</reference>
<reference evidence="3" key="4">
    <citation type="submission" date="2024-05" db="EMBL/GenBank/DDBJ databases">
        <authorList>
            <person name="Sun Q."/>
            <person name="Zhou Y."/>
        </authorList>
    </citation>
    <scope>NUCLEOTIDE SEQUENCE</scope>
    <source>
        <strain evidence="3">CGMCC 1.15287</strain>
    </source>
</reference>
<organism evidence="4 5">
    <name type="scientific">Pedobacter zeae</name>
    <dbReference type="NCBI Taxonomy" id="1737356"/>
    <lineage>
        <taxon>Bacteria</taxon>
        <taxon>Pseudomonadati</taxon>
        <taxon>Bacteroidota</taxon>
        <taxon>Sphingobacteriia</taxon>
        <taxon>Sphingobacteriales</taxon>
        <taxon>Sphingobacteriaceae</taxon>
        <taxon>Pedobacter</taxon>
    </lineage>
</organism>
<dbReference type="InterPro" id="IPR000182">
    <property type="entry name" value="GNAT_dom"/>
</dbReference>
<keyword evidence="1" id="KW-0808">Transferase</keyword>
<dbReference type="PANTHER" id="PTHR13947">
    <property type="entry name" value="GNAT FAMILY N-ACETYLTRANSFERASE"/>
    <property type="match status" value="1"/>
</dbReference>
<name>A0A7W6P4M6_9SPHI</name>
<evidence type="ECO:0000256" key="1">
    <source>
        <dbReference type="ARBA" id="ARBA00022679"/>
    </source>
</evidence>
<dbReference type="EC" id="3.4.15.5" evidence="4"/>
<keyword evidence="4" id="KW-0645">Protease</keyword>
<dbReference type="Proteomes" id="UP000642938">
    <property type="component" value="Unassembled WGS sequence"/>
</dbReference>
<evidence type="ECO:0000313" key="3">
    <source>
        <dbReference type="EMBL" id="GGH05955.1"/>
    </source>
</evidence>
<proteinExistence type="predicted"/>
<dbReference type="GO" id="GO:0004180">
    <property type="term" value="F:carboxypeptidase activity"/>
    <property type="evidence" value="ECO:0007669"/>
    <property type="project" value="UniProtKB-KW"/>
</dbReference>
<evidence type="ECO:0000313" key="4">
    <source>
        <dbReference type="EMBL" id="MBB4107137.1"/>
    </source>
</evidence>
<dbReference type="GO" id="GO:0008080">
    <property type="term" value="F:N-acetyltransferase activity"/>
    <property type="evidence" value="ECO:0007669"/>
    <property type="project" value="InterPro"/>
</dbReference>
<dbReference type="PANTHER" id="PTHR13947:SF37">
    <property type="entry name" value="LD18367P"/>
    <property type="match status" value="1"/>
</dbReference>